<feature type="domain" description="HTH tetR-type" evidence="6">
    <location>
        <begin position="237"/>
        <end position="297"/>
    </location>
</feature>
<gene>
    <name evidence="7" type="ORF">GCM10011487_29430</name>
</gene>
<feature type="DNA-binding region" description="H-T-H motif" evidence="4">
    <location>
        <begin position="260"/>
        <end position="279"/>
    </location>
</feature>
<proteinExistence type="predicted"/>
<reference evidence="8" key="1">
    <citation type="submission" date="2020-01" db="EMBL/GenBank/DDBJ databases">
        <title>'Steroidobacter agaridevorans' sp. nov., agar-degrading bacteria isolated from rhizosphere soils.</title>
        <authorList>
            <person name="Ikenaga M."/>
            <person name="Kataoka M."/>
            <person name="Murouchi A."/>
            <person name="Katsuragi S."/>
            <person name="Sakai M."/>
        </authorList>
    </citation>
    <scope>NUCLEOTIDE SEQUENCE [LARGE SCALE GENOMIC DNA]</scope>
    <source>
        <strain evidence="8">YU21-B</strain>
    </source>
</reference>
<feature type="domain" description="HTH tetR-type" evidence="6">
    <location>
        <begin position="28"/>
        <end position="88"/>
    </location>
</feature>
<keyword evidence="8" id="KW-1185">Reference proteome</keyword>
<dbReference type="PROSITE" id="PS50977">
    <property type="entry name" value="HTH_TETR_2"/>
    <property type="match status" value="2"/>
</dbReference>
<sequence>MSASDKEVTPSAPRGRPAKASGGDTKYARKQQAIIAAASEILNRDGVKGMTLANVASQVGLITTSVTYYFRKKEDLAVACFLDAIARVDALVETAAQEPDPPARVERLLKLWLELRYRVVSGEEPPVALFGDMRTLQKPQRTIVGDAYRRFFGRLCALFESPEFGWMTPTLRAARAHILSEQILWGVIWLRRYDPDDFGRVHTRMCDILLHGFAGPGRTWRNVSISLEEMLPEVHQSAAQETFLIAATRLINERGYRGASVEKISERLNVTKGSFYYHHDAKDDLVVACFKRSFDTMRRIQRTVLRQSNDHWEQLLTLAAALFAYQISERGPLLRTSALVALPPSMRQEMIEAYGQVSNRFGGVIADGITAGSVRAVDPMIGAQMFSATLNASAEYRWWVPGATGEQTHELYAKPMLMGLFAE</sequence>
<evidence type="ECO:0000256" key="2">
    <source>
        <dbReference type="ARBA" id="ARBA00023125"/>
    </source>
</evidence>
<dbReference type="InterPro" id="IPR009057">
    <property type="entry name" value="Homeodomain-like_sf"/>
</dbReference>
<dbReference type="SUPFAM" id="SSF48498">
    <property type="entry name" value="Tetracyclin repressor-like, C-terminal domain"/>
    <property type="match status" value="1"/>
</dbReference>
<evidence type="ECO:0000256" key="3">
    <source>
        <dbReference type="ARBA" id="ARBA00023163"/>
    </source>
</evidence>
<dbReference type="AlphaFoldDB" id="A0A829YDB3"/>
<comment type="caution">
    <text evidence="7">The sequence shown here is derived from an EMBL/GenBank/DDBJ whole genome shotgun (WGS) entry which is preliminary data.</text>
</comment>
<evidence type="ECO:0000259" key="6">
    <source>
        <dbReference type="PROSITE" id="PS50977"/>
    </source>
</evidence>
<dbReference type="PRINTS" id="PR00455">
    <property type="entry name" value="HTHTETR"/>
</dbReference>
<keyword evidence="1" id="KW-0805">Transcription regulation</keyword>
<accession>A0A829YDB3</accession>
<evidence type="ECO:0000256" key="1">
    <source>
        <dbReference type="ARBA" id="ARBA00023015"/>
    </source>
</evidence>
<dbReference type="Proteomes" id="UP000445000">
    <property type="component" value="Unassembled WGS sequence"/>
</dbReference>
<evidence type="ECO:0000256" key="4">
    <source>
        <dbReference type="PROSITE-ProRule" id="PRU00335"/>
    </source>
</evidence>
<keyword evidence="3" id="KW-0804">Transcription</keyword>
<dbReference type="RefSeq" id="WP_161812655.1">
    <property type="nucleotide sequence ID" value="NZ_BLJN01000003.1"/>
</dbReference>
<dbReference type="GO" id="GO:0003700">
    <property type="term" value="F:DNA-binding transcription factor activity"/>
    <property type="evidence" value="ECO:0007669"/>
    <property type="project" value="TreeGrafter"/>
</dbReference>
<dbReference type="InterPro" id="IPR036271">
    <property type="entry name" value="Tet_transcr_reg_TetR-rel_C_sf"/>
</dbReference>
<dbReference type="InterPro" id="IPR050109">
    <property type="entry name" value="HTH-type_TetR-like_transc_reg"/>
</dbReference>
<evidence type="ECO:0000256" key="5">
    <source>
        <dbReference type="SAM" id="MobiDB-lite"/>
    </source>
</evidence>
<dbReference type="PANTHER" id="PTHR30055">
    <property type="entry name" value="HTH-TYPE TRANSCRIPTIONAL REGULATOR RUTR"/>
    <property type="match status" value="1"/>
</dbReference>
<evidence type="ECO:0000313" key="7">
    <source>
        <dbReference type="EMBL" id="GFE80943.1"/>
    </source>
</evidence>
<dbReference type="Pfam" id="PF00440">
    <property type="entry name" value="TetR_N"/>
    <property type="match status" value="2"/>
</dbReference>
<dbReference type="InterPro" id="IPR001647">
    <property type="entry name" value="HTH_TetR"/>
</dbReference>
<protein>
    <submittedName>
        <fullName evidence="7">TetR family transcriptional regulator</fullName>
    </submittedName>
</protein>
<dbReference type="PANTHER" id="PTHR30055:SF234">
    <property type="entry name" value="HTH-TYPE TRANSCRIPTIONAL REGULATOR BETI"/>
    <property type="match status" value="1"/>
</dbReference>
<dbReference type="Gene3D" id="1.10.357.10">
    <property type="entry name" value="Tetracycline Repressor, domain 2"/>
    <property type="match status" value="2"/>
</dbReference>
<dbReference type="GO" id="GO:0000976">
    <property type="term" value="F:transcription cis-regulatory region binding"/>
    <property type="evidence" value="ECO:0007669"/>
    <property type="project" value="TreeGrafter"/>
</dbReference>
<feature type="region of interest" description="Disordered" evidence="5">
    <location>
        <begin position="1"/>
        <end position="26"/>
    </location>
</feature>
<feature type="DNA-binding region" description="H-T-H motif" evidence="4">
    <location>
        <begin position="51"/>
        <end position="70"/>
    </location>
</feature>
<dbReference type="EMBL" id="BLJN01000003">
    <property type="protein sequence ID" value="GFE80943.1"/>
    <property type="molecule type" value="Genomic_DNA"/>
</dbReference>
<evidence type="ECO:0000313" key="8">
    <source>
        <dbReference type="Proteomes" id="UP000445000"/>
    </source>
</evidence>
<name>A0A829YDB3_9GAMM</name>
<dbReference type="Gene3D" id="1.10.10.60">
    <property type="entry name" value="Homeodomain-like"/>
    <property type="match status" value="2"/>
</dbReference>
<organism evidence="7 8">
    <name type="scientific">Steroidobacter agaridevorans</name>
    <dbReference type="NCBI Taxonomy" id="2695856"/>
    <lineage>
        <taxon>Bacteria</taxon>
        <taxon>Pseudomonadati</taxon>
        <taxon>Pseudomonadota</taxon>
        <taxon>Gammaproteobacteria</taxon>
        <taxon>Steroidobacterales</taxon>
        <taxon>Steroidobacteraceae</taxon>
        <taxon>Steroidobacter</taxon>
    </lineage>
</organism>
<dbReference type="SUPFAM" id="SSF46689">
    <property type="entry name" value="Homeodomain-like"/>
    <property type="match status" value="2"/>
</dbReference>
<keyword evidence="2 4" id="KW-0238">DNA-binding</keyword>